<name>A0A2P2N3A1_RHIMU</name>
<dbReference type="AlphaFoldDB" id="A0A2P2N3A1"/>
<accession>A0A2P2N3A1</accession>
<protein>
    <submittedName>
        <fullName evidence="1">Uncharacterized protein</fullName>
    </submittedName>
</protein>
<organism evidence="1">
    <name type="scientific">Rhizophora mucronata</name>
    <name type="common">Asiatic mangrove</name>
    <dbReference type="NCBI Taxonomy" id="61149"/>
    <lineage>
        <taxon>Eukaryota</taxon>
        <taxon>Viridiplantae</taxon>
        <taxon>Streptophyta</taxon>
        <taxon>Embryophyta</taxon>
        <taxon>Tracheophyta</taxon>
        <taxon>Spermatophyta</taxon>
        <taxon>Magnoliopsida</taxon>
        <taxon>eudicotyledons</taxon>
        <taxon>Gunneridae</taxon>
        <taxon>Pentapetalae</taxon>
        <taxon>rosids</taxon>
        <taxon>fabids</taxon>
        <taxon>Malpighiales</taxon>
        <taxon>Rhizophoraceae</taxon>
        <taxon>Rhizophora</taxon>
    </lineage>
</organism>
<proteinExistence type="predicted"/>
<evidence type="ECO:0000313" key="1">
    <source>
        <dbReference type="EMBL" id="MBX36916.1"/>
    </source>
</evidence>
<reference evidence="1" key="1">
    <citation type="submission" date="2018-02" db="EMBL/GenBank/DDBJ databases">
        <title>Rhizophora mucronata_Transcriptome.</title>
        <authorList>
            <person name="Meera S.P."/>
            <person name="Sreeshan A."/>
            <person name="Augustine A."/>
        </authorList>
    </citation>
    <scope>NUCLEOTIDE SEQUENCE</scope>
    <source>
        <tissue evidence="1">Leaf</tissue>
    </source>
</reference>
<sequence>MLAPPKPMPQKKKKVILRVQPQQQKLNLKFNWGQLYKSFLIIPCYYK</sequence>
<dbReference type="EMBL" id="GGEC01056432">
    <property type="protein sequence ID" value="MBX36916.1"/>
    <property type="molecule type" value="Transcribed_RNA"/>
</dbReference>